<organism evidence="1 2">
    <name type="scientific">Dibothriocephalus latus</name>
    <name type="common">Fish tapeworm</name>
    <name type="synonym">Diphyllobothrium latum</name>
    <dbReference type="NCBI Taxonomy" id="60516"/>
    <lineage>
        <taxon>Eukaryota</taxon>
        <taxon>Metazoa</taxon>
        <taxon>Spiralia</taxon>
        <taxon>Lophotrochozoa</taxon>
        <taxon>Platyhelminthes</taxon>
        <taxon>Cestoda</taxon>
        <taxon>Eucestoda</taxon>
        <taxon>Diphyllobothriidea</taxon>
        <taxon>Diphyllobothriidae</taxon>
        <taxon>Dibothriocephalus</taxon>
    </lineage>
</organism>
<gene>
    <name evidence="1" type="ORF">DILT_LOCUS14953</name>
</gene>
<reference evidence="1 2" key="1">
    <citation type="submission" date="2018-11" db="EMBL/GenBank/DDBJ databases">
        <authorList>
            <consortium name="Pathogen Informatics"/>
        </authorList>
    </citation>
    <scope>NUCLEOTIDE SEQUENCE [LARGE SCALE GENOMIC DNA]</scope>
</reference>
<evidence type="ECO:0000313" key="2">
    <source>
        <dbReference type="Proteomes" id="UP000281553"/>
    </source>
</evidence>
<proteinExistence type="predicted"/>
<sequence length="133" mass="14838">MPALLPNVLRTDQPHRILENQRQQQQPKNYICCLRKRFHLYPYINRPPPTTEKIIIAGDNTSYADVVDPTTSITHSANTAKTNTALSNPTIGENTFSSPSTTTTLTLGTDLIQSCRDCERAFSLHIGLAHPSY</sequence>
<name>A0A3P7Q919_DIBLA</name>
<accession>A0A3P7Q919</accession>
<evidence type="ECO:0000313" key="1">
    <source>
        <dbReference type="EMBL" id="VDN27176.1"/>
    </source>
</evidence>
<dbReference type="Proteomes" id="UP000281553">
    <property type="component" value="Unassembled WGS sequence"/>
</dbReference>
<keyword evidence="2" id="KW-1185">Reference proteome</keyword>
<protein>
    <submittedName>
        <fullName evidence="1">Uncharacterized protein</fullName>
    </submittedName>
</protein>
<dbReference type="AlphaFoldDB" id="A0A3P7Q919"/>
<dbReference type="EMBL" id="UYRU01076652">
    <property type="protein sequence ID" value="VDN27176.1"/>
    <property type="molecule type" value="Genomic_DNA"/>
</dbReference>